<evidence type="ECO:0000313" key="2">
    <source>
        <dbReference type="EMBL" id="ORX93241.1"/>
    </source>
</evidence>
<dbReference type="CDD" id="cd20273">
    <property type="entry name" value="Complex1_LYR_unchar"/>
    <property type="match status" value="1"/>
</dbReference>
<dbReference type="InterPro" id="IPR046896">
    <property type="entry name" value="Cup1-like_N"/>
</dbReference>
<accession>A0A1Y1Y5D5</accession>
<evidence type="ECO:0000259" key="1">
    <source>
        <dbReference type="Pfam" id="PF20263"/>
    </source>
</evidence>
<dbReference type="EMBL" id="MCFE01000242">
    <property type="protein sequence ID" value="ORX93241.1"/>
    <property type="molecule type" value="Genomic_DNA"/>
</dbReference>
<dbReference type="Pfam" id="PF20263">
    <property type="entry name" value="LYRM2-like"/>
    <property type="match status" value="1"/>
</dbReference>
<sequence>MSFIPPTLPHLRNTRQEALSLYKALLKEGSRFFDAHAREYVLERIRNRFRTYQNWTYVPRILSKLSEGRKGLKHLKQANRNDSKSVMRVLELAYSRRGKRRHDLLKPFLTPPAHDEFGQNPKIMGHPVHPVLHQLLKSQVKSLELGTPSDTALTPVRIRNMKQRHHERNLAAVYPPLPKDFVQTIVDKAQLTDIAQQLSTPKFMPGKSYDGLGQLRNKSIPPRARRRYFQKLLTQIPMVEVQPSAQPSTSTSTKCKITVHKSPHAIGERFSSINHYDLCGLSADELSKKPSRKSAK</sequence>
<dbReference type="InParanoid" id="A0A1Y1Y5D5"/>
<feature type="domain" description="LYR motif-containing protein Cup1-like N-terminal" evidence="1">
    <location>
        <begin position="21"/>
        <end position="105"/>
    </location>
</feature>
<name>A0A1Y1Y5D5_9FUNG</name>
<dbReference type="OrthoDB" id="198652at2759"/>
<evidence type="ECO:0000313" key="3">
    <source>
        <dbReference type="Proteomes" id="UP000193498"/>
    </source>
</evidence>
<keyword evidence="3" id="KW-1185">Reference proteome</keyword>
<gene>
    <name evidence="2" type="ORF">K493DRAFT_338372</name>
</gene>
<comment type="caution">
    <text evidence="2">The sequence shown here is derived from an EMBL/GenBank/DDBJ whole genome shotgun (WGS) entry which is preliminary data.</text>
</comment>
<reference evidence="2 3" key="1">
    <citation type="submission" date="2016-07" db="EMBL/GenBank/DDBJ databases">
        <title>Pervasive Adenine N6-methylation of Active Genes in Fungi.</title>
        <authorList>
            <consortium name="DOE Joint Genome Institute"/>
            <person name="Mondo S.J."/>
            <person name="Dannebaum R.O."/>
            <person name="Kuo R.C."/>
            <person name="Labutti K."/>
            <person name="Haridas S."/>
            <person name="Kuo A."/>
            <person name="Salamov A."/>
            <person name="Ahrendt S.R."/>
            <person name="Lipzen A."/>
            <person name="Sullivan W."/>
            <person name="Andreopoulos W.B."/>
            <person name="Clum A."/>
            <person name="Lindquist E."/>
            <person name="Daum C."/>
            <person name="Ramamoorthy G.K."/>
            <person name="Gryganskyi A."/>
            <person name="Culley D."/>
            <person name="Magnuson J.K."/>
            <person name="James T.Y."/>
            <person name="O'Malley M.A."/>
            <person name="Stajich J.E."/>
            <person name="Spatafora J.W."/>
            <person name="Visel A."/>
            <person name="Grigoriev I.V."/>
        </authorList>
    </citation>
    <scope>NUCLEOTIDE SEQUENCE [LARGE SCALE GENOMIC DNA]</scope>
    <source>
        <strain evidence="2 3">CBS 931.73</strain>
    </source>
</reference>
<dbReference type="Proteomes" id="UP000193498">
    <property type="component" value="Unassembled WGS sequence"/>
</dbReference>
<protein>
    <recommendedName>
        <fullName evidence="1">LYR motif-containing protein Cup1-like N-terminal domain-containing protein</fullName>
    </recommendedName>
</protein>
<dbReference type="AlphaFoldDB" id="A0A1Y1Y5D5"/>
<organism evidence="2 3">
    <name type="scientific">Basidiobolus meristosporus CBS 931.73</name>
    <dbReference type="NCBI Taxonomy" id="1314790"/>
    <lineage>
        <taxon>Eukaryota</taxon>
        <taxon>Fungi</taxon>
        <taxon>Fungi incertae sedis</taxon>
        <taxon>Zoopagomycota</taxon>
        <taxon>Entomophthoromycotina</taxon>
        <taxon>Basidiobolomycetes</taxon>
        <taxon>Basidiobolales</taxon>
        <taxon>Basidiobolaceae</taxon>
        <taxon>Basidiobolus</taxon>
    </lineage>
</organism>
<proteinExistence type="predicted"/>